<accession>A0A832LJY8</accession>
<gene>
    <name evidence="1" type="ORF">ENS56_14375</name>
</gene>
<name>A0A832LJY8_9BACT</name>
<comment type="caution">
    <text evidence="1">The sequence shown here is derived from an EMBL/GenBank/DDBJ whole genome shotgun (WGS) entry which is preliminary data.</text>
</comment>
<dbReference type="AlphaFoldDB" id="A0A832LJY8"/>
<proteinExistence type="predicted"/>
<evidence type="ECO:0000313" key="1">
    <source>
        <dbReference type="EMBL" id="HGT49220.1"/>
    </source>
</evidence>
<sequence>MKRYLVETRHKKEQCIRVMKNFIVNGNITQFDWGCEDGVCTGWAIIEADSKGEALLSVPGTERNTARVIEIKKLNAYKILIL</sequence>
<organism evidence="1">
    <name type="scientific">Ignavibacterium album</name>
    <dbReference type="NCBI Taxonomy" id="591197"/>
    <lineage>
        <taxon>Bacteria</taxon>
        <taxon>Pseudomonadati</taxon>
        <taxon>Ignavibacteriota</taxon>
        <taxon>Ignavibacteria</taxon>
        <taxon>Ignavibacteriales</taxon>
        <taxon>Ignavibacteriaceae</taxon>
        <taxon>Ignavibacterium</taxon>
    </lineage>
</organism>
<dbReference type="EMBL" id="DSVI01000027">
    <property type="protein sequence ID" value="HGT49220.1"/>
    <property type="molecule type" value="Genomic_DNA"/>
</dbReference>
<protein>
    <submittedName>
        <fullName evidence="1">Uncharacterized protein</fullName>
    </submittedName>
</protein>
<reference evidence="1" key="1">
    <citation type="journal article" date="2020" name="mSystems">
        <title>Genome- and Community-Level Interaction Insights into Carbon Utilization and Element Cycling Functions of Hydrothermarchaeota in Hydrothermal Sediment.</title>
        <authorList>
            <person name="Zhou Z."/>
            <person name="Liu Y."/>
            <person name="Xu W."/>
            <person name="Pan J."/>
            <person name="Luo Z.H."/>
            <person name="Li M."/>
        </authorList>
    </citation>
    <scope>NUCLEOTIDE SEQUENCE [LARGE SCALE GENOMIC DNA]</scope>
    <source>
        <strain evidence="1">SpSt-500</strain>
    </source>
</reference>